<evidence type="ECO:0000313" key="2">
    <source>
        <dbReference type="Proteomes" id="UP001596166"/>
    </source>
</evidence>
<proteinExistence type="predicted"/>
<evidence type="ECO:0000313" key="1">
    <source>
        <dbReference type="EMBL" id="MFC5357823.1"/>
    </source>
</evidence>
<dbReference type="Proteomes" id="UP001596166">
    <property type="component" value="Unassembled WGS sequence"/>
</dbReference>
<comment type="caution">
    <text evidence="1">The sequence shown here is derived from an EMBL/GenBank/DDBJ whole genome shotgun (WGS) entry which is preliminary data.</text>
</comment>
<gene>
    <name evidence="1" type="ORF">ACFPMG_22725</name>
</gene>
<reference evidence="2" key="1">
    <citation type="journal article" date="2019" name="Int. J. Syst. Evol. Microbiol.">
        <title>The Global Catalogue of Microorganisms (GCM) 10K type strain sequencing project: providing services to taxonomists for standard genome sequencing and annotation.</title>
        <authorList>
            <consortium name="The Broad Institute Genomics Platform"/>
            <consortium name="The Broad Institute Genome Sequencing Center for Infectious Disease"/>
            <person name="Wu L."/>
            <person name="Ma J."/>
        </authorList>
    </citation>
    <scope>NUCLEOTIDE SEQUENCE [LARGE SCALE GENOMIC DNA]</scope>
    <source>
        <strain evidence="2">CCUG 58760</strain>
    </source>
</reference>
<organism evidence="1 2">
    <name type="scientific">Azospirillum himalayense</name>
    <dbReference type="NCBI Taxonomy" id="654847"/>
    <lineage>
        <taxon>Bacteria</taxon>
        <taxon>Pseudomonadati</taxon>
        <taxon>Pseudomonadota</taxon>
        <taxon>Alphaproteobacteria</taxon>
        <taxon>Rhodospirillales</taxon>
        <taxon>Azospirillaceae</taxon>
        <taxon>Azospirillum</taxon>
    </lineage>
</organism>
<name>A0ABW0GC83_9PROT</name>
<accession>A0ABW0GC83</accession>
<protein>
    <submittedName>
        <fullName evidence="1">Uncharacterized protein</fullName>
    </submittedName>
</protein>
<sequence>MMDERTVMQEALFYEFSLERQAGFNGAPTCDRLMLKLACRREFRPQFTDARMDGIHLTASGLRSRGNFPFHHTAKRGCWRRAPLLEPAEPMSCCTSDGLVALVPLYGFQIPRAAPQGCQTLRSEITGEHRVMRNIAHASAQPPRGQRHRGHVGGINQELNRLVIVQRQDDAGGYAGLMQRFQPGDDPLENHPAPLP</sequence>
<dbReference type="RefSeq" id="WP_376997492.1">
    <property type="nucleotide sequence ID" value="NZ_JBHSLC010000050.1"/>
</dbReference>
<dbReference type="EMBL" id="JBHSLC010000050">
    <property type="protein sequence ID" value="MFC5357823.1"/>
    <property type="molecule type" value="Genomic_DNA"/>
</dbReference>
<keyword evidence="2" id="KW-1185">Reference proteome</keyword>